<dbReference type="PANTHER" id="PTHR11655:SF14">
    <property type="entry name" value="LARGE RIBOSOMAL SUBUNIT PROTEIN UL6M"/>
    <property type="match status" value="1"/>
</dbReference>
<feature type="domain" description="Large ribosomal subunit protein uL6 alpha-beta" evidence="6">
    <location>
        <begin position="90"/>
        <end position="164"/>
    </location>
</feature>
<organism evidence="7">
    <name type="scientific">mine drainage metagenome</name>
    <dbReference type="NCBI Taxonomy" id="410659"/>
    <lineage>
        <taxon>unclassified sequences</taxon>
        <taxon>metagenomes</taxon>
        <taxon>ecological metagenomes</taxon>
    </lineage>
</organism>
<keyword evidence="3" id="KW-0694">RNA-binding</keyword>
<sequence length="177" mass="18765">MSRVAKNPIVVPAGIEVTLAADKISVKGPLGTLTQVLKGDVVVVREGDALLCKATDESAQADAQSGTIRALVANMIVGVSKGFERKLMLVGVGYRAQAAGDALNLTLGYSHPVVHKMPKGVKVATPTQTEIVLTGSDKQQVGQVAAEIRAYREPEPYKGKGVRYSDEVVILKETKKK</sequence>
<evidence type="ECO:0000256" key="5">
    <source>
        <dbReference type="ARBA" id="ARBA00023274"/>
    </source>
</evidence>
<evidence type="ECO:0000259" key="6">
    <source>
        <dbReference type="Pfam" id="PF00347"/>
    </source>
</evidence>
<dbReference type="GO" id="GO:0019843">
    <property type="term" value="F:rRNA binding"/>
    <property type="evidence" value="ECO:0007669"/>
    <property type="project" value="UniProtKB-KW"/>
</dbReference>
<evidence type="ECO:0000256" key="2">
    <source>
        <dbReference type="ARBA" id="ARBA00022730"/>
    </source>
</evidence>
<evidence type="ECO:0000256" key="1">
    <source>
        <dbReference type="ARBA" id="ARBA00009356"/>
    </source>
</evidence>
<keyword evidence="5" id="KW-0687">Ribonucleoprotein</keyword>
<reference evidence="7" key="1">
    <citation type="submission" date="2016-10" db="EMBL/GenBank/DDBJ databases">
        <title>Sequence of Gallionella enrichment culture.</title>
        <authorList>
            <person name="Poehlein A."/>
            <person name="Muehling M."/>
            <person name="Daniel R."/>
        </authorList>
    </citation>
    <scope>NUCLEOTIDE SEQUENCE</scope>
</reference>
<dbReference type="FunFam" id="3.90.930.12:FF:000002">
    <property type="entry name" value="50S ribosomal protein L6"/>
    <property type="match status" value="1"/>
</dbReference>
<accession>A0A1J5T3A4</accession>
<dbReference type="AlphaFoldDB" id="A0A1J5T3A4"/>
<dbReference type="Pfam" id="PF00347">
    <property type="entry name" value="Ribosomal_L6"/>
    <property type="match status" value="2"/>
</dbReference>
<comment type="similarity">
    <text evidence="1">Belongs to the universal ribosomal protein uL6 family.</text>
</comment>
<dbReference type="PIRSF" id="PIRSF002162">
    <property type="entry name" value="Ribosomal_L6"/>
    <property type="match status" value="1"/>
</dbReference>
<evidence type="ECO:0000313" key="7">
    <source>
        <dbReference type="EMBL" id="OIR15287.1"/>
    </source>
</evidence>
<proteinExistence type="inferred from homology"/>
<dbReference type="GO" id="GO:0022625">
    <property type="term" value="C:cytosolic large ribosomal subunit"/>
    <property type="evidence" value="ECO:0007669"/>
    <property type="project" value="TreeGrafter"/>
</dbReference>
<keyword evidence="4 7" id="KW-0689">Ribosomal protein</keyword>
<comment type="caution">
    <text evidence="7">The sequence shown here is derived from an EMBL/GenBank/DDBJ whole genome shotgun (WGS) entry which is preliminary data.</text>
</comment>
<dbReference type="InterPro" id="IPR020040">
    <property type="entry name" value="Ribosomal_uL6_a/b-dom"/>
</dbReference>
<dbReference type="GO" id="GO:0003735">
    <property type="term" value="F:structural constituent of ribosome"/>
    <property type="evidence" value="ECO:0007669"/>
    <property type="project" value="InterPro"/>
</dbReference>
<dbReference type="PANTHER" id="PTHR11655">
    <property type="entry name" value="60S/50S RIBOSOMAL PROTEIN L6/L9"/>
    <property type="match status" value="1"/>
</dbReference>
<dbReference type="FunFam" id="3.90.930.12:FF:000001">
    <property type="entry name" value="50S ribosomal protein L6"/>
    <property type="match status" value="1"/>
</dbReference>
<dbReference type="InterPro" id="IPR036789">
    <property type="entry name" value="Ribosomal_uL6-like_a/b-dom_sf"/>
</dbReference>
<dbReference type="SUPFAM" id="SSF56053">
    <property type="entry name" value="Ribosomal protein L6"/>
    <property type="match status" value="2"/>
</dbReference>
<evidence type="ECO:0000256" key="3">
    <source>
        <dbReference type="ARBA" id="ARBA00022884"/>
    </source>
</evidence>
<feature type="domain" description="Large ribosomal subunit protein uL6 alpha-beta" evidence="6">
    <location>
        <begin position="11"/>
        <end position="82"/>
    </location>
</feature>
<gene>
    <name evidence="7" type="primary">rplF_1</name>
    <name evidence="7" type="ORF">GALL_36090</name>
</gene>
<evidence type="ECO:0000256" key="4">
    <source>
        <dbReference type="ARBA" id="ARBA00022980"/>
    </source>
</evidence>
<dbReference type="InterPro" id="IPR019906">
    <property type="entry name" value="Ribosomal_uL6_bac-type"/>
</dbReference>
<dbReference type="GO" id="GO:0002181">
    <property type="term" value="P:cytoplasmic translation"/>
    <property type="evidence" value="ECO:0007669"/>
    <property type="project" value="TreeGrafter"/>
</dbReference>
<dbReference type="NCBIfam" id="TIGR03654">
    <property type="entry name" value="L6_bact"/>
    <property type="match status" value="1"/>
</dbReference>
<dbReference type="InterPro" id="IPR002358">
    <property type="entry name" value="Ribosomal_uL6_CS"/>
</dbReference>
<dbReference type="PRINTS" id="PR00059">
    <property type="entry name" value="RIBOSOMALL6"/>
</dbReference>
<keyword evidence="2" id="KW-0699">rRNA-binding</keyword>
<dbReference type="InterPro" id="IPR000702">
    <property type="entry name" value="Ribosomal_uL6-like"/>
</dbReference>
<dbReference type="EMBL" id="MLJW01000009">
    <property type="protein sequence ID" value="OIR15287.1"/>
    <property type="molecule type" value="Genomic_DNA"/>
</dbReference>
<dbReference type="Gene3D" id="3.90.930.12">
    <property type="entry name" value="Ribosomal protein L6, alpha-beta domain"/>
    <property type="match status" value="2"/>
</dbReference>
<dbReference type="PROSITE" id="PS00525">
    <property type="entry name" value="RIBOSOMAL_L6_1"/>
    <property type="match status" value="1"/>
</dbReference>
<protein>
    <submittedName>
        <fullName evidence="7">50S ribosomal protein L6</fullName>
    </submittedName>
</protein>
<dbReference type="HAMAP" id="MF_01365_B">
    <property type="entry name" value="Ribosomal_uL6_B"/>
    <property type="match status" value="1"/>
</dbReference>
<name>A0A1J5T3A4_9ZZZZ</name>